<keyword evidence="2" id="KW-1185">Reference proteome</keyword>
<dbReference type="AlphaFoldDB" id="A0A9X2LIP7"/>
<organism evidence="1 2">
    <name type="scientific">Streptomyces telluris</name>
    <dbReference type="NCBI Taxonomy" id="2720021"/>
    <lineage>
        <taxon>Bacteria</taxon>
        <taxon>Bacillati</taxon>
        <taxon>Actinomycetota</taxon>
        <taxon>Actinomycetes</taxon>
        <taxon>Kitasatosporales</taxon>
        <taxon>Streptomycetaceae</taxon>
        <taxon>Streptomyces</taxon>
    </lineage>
</organism>
<dbReference type="RefSeq" id="WP_168090632.1">
    <property type="nucleotide sequence ID" value="NZ_JAATER010000001.1"/>
</dbReference>
<dbReference type="EMBL" id="JANIID010000020">
    <property type="protein sequence ID" value="MCQ8772266.1"/>
    <property type="molecule type" value="Genomic_DNA"/>
</dbReference>
<name>A0A9X2LIP7_9ACTN</name>
<comment type="caution">
    <text evidence="1">The sequence shown here is derived from an EMBL/GenBank/DDBJ whole genome shotgun (WGS) entry which is preliminary data.</text>
</comment>
<gene>
    <name evidence="1" type="ORF">NQU55_21210</name>
</gene>
<sequence length="105" mass="11405">MRTYVVHQPAAEAVGLGDHAFEFDGFRGPEAEDFKELFLGRPGEPAEERAARISAARDVLEELRNQSDADEFARLNARYAARLSSVAAMKGAAEAQRQAQAGRAA</sequence>
<evidence type="ECO:0000313" key="2">
    <source>
        <dbReference type="Proteomes" id="UP001142374"/>
    </source>
</evidence>
<reference evidence="1" key="1">
    <citation type="submission" date="2022-06" db="EMBL/GenBank/DDBJ databases">
        <title>WGS of actinobacteria.</title>
        <authorList>
            <person name="Thawai C."/>
        </authorList>
    </citation>
    <scope>NUCLEOTIDE SEQUENCE</scope>
    <source>
        <strain evidence="1">AA8</strain>
    </source>
</reference>
<accession>A0A9X2LIP7</accession>
<proteinExistence type="predicted"/>
<evidence type="ECO:0000313" key="1">
    <source>
        <dbReference type="EMBL" id="MCQ8772266.1"/>
    </source>
</evidence>
<protein>
    <submittedName>
        <fullName evidence="1">Uncharacterized protein</fullName>
    </submittedName>
</protein>
<dbReference type="Proteomes" id="UP001142374">
    <property type="component" value="Unassembled WGS sequence"/>
</dbReference>